<keyword evidence="6" id="KW-0564">Palmitate</keyword>
<evidence type="ECO:0000256" key="7">
    <source>
        <dbReference type="ARBA" id="ARBA00023288"/>
    </source>
</evidence>
<dbReference type="Gene3D" id="3.10.105.10">
    <property type="entry name" value="Dipeptide-binding Protein, Domain 3"/>
    <property type="match status" value="1"/>
</dbReference>
<keyword evidence="3" id="KW-0813">Transport</keyword>
<dbReference type="Gene3D" id="3.90.76.10">
    <property type="entry name" value="Dipeptide-binding Protein, Domain 1"/>
    <property type="match status" value="1"/>
</dbReference>
<evidence type="ECO:0000313" key="10">
    <source>
        <dbReference type="Proteomes" id="UP000027936"/>
    </source>
</evidence>
<evidence type="ECO:0000256" key="2">
    <source>
        <dbReference type="ARBA" id="ARBA00005695"/>
    </source>
</evidence>
<dbReference type="InterPro" id="IPR000914">
    <property type="entry name" value="SBP_5_dom"/>
</dbReference>
<sequence length="542" mass="62045">MKGKWFLLLILSLIFSIMFSACGFKGNERTRTSSTGQILNLLEAAELPTMDTTQADDSASFSAMNQVFEGLFRLGPDNTPVPGVAKEVIKSKQGHVLTFILNEDANWSDGSKVTAHDFIYAWKKALTPETLSPYAYLMKPIKNAEAIMSKGDPLFGRIEELGVKALDNKTLEVTLEIPVPYFISLTSFPTFFPQKQDYVKEKGSDYALYADKMLYNGPFLMANWNTSGWTFKKNPEYWDRDTVKLEQINYRVIKDSSAETNLFETGQADRAGLSAELVELYKDHPDFLTYSEPTMWYLKFNVDRIPIKQRKAIQRAINKEAFVTNLLNNGSLPADYFFPSGFVKNPTTGEDFRKKYGNIVSYNVEEAQHYWQEAGSPTVTWDLLINDRDEMKMIAEYIKNQLETTLPGLTININVQPFKQRLALDDAIDYDIQFWGWGPDYQDPLTFMDLWVTNGGNNKTNYASPVYDNIIREAVNNLDDLNARFESLQDAEVILLKEDAVIAPLYQRGRAVLQKHYVKDLIVHPFGPDYSFKWTYIENKKF</sequence>
<reference evidence="9 10" key="1">
    <citation type="submission" date="2014-04" db="EMBL/GenBank/DDBJ databases">
        <title>Draft genome sequence of Bacillus azotoformans MEV2011, a (co-) denitrifying strain unable to grow in the presence of oxygen.</title>
        <authorList>
            <person name="Nielsen M."/>
            <person name="Schreiber L."/>
            <person name="Finster K."/>
            <person name="Schramm A."/>
        </authorList>
    </citation>
    <scope>NUCLEOTIDE SEQUENCE [LARGE SCALE GENOMIC DNA]</scope>
    <source>
        <strain evidence="9 10">MEV2011</strain>
    </source>
</reference>
<dbReference type="CDD" id="cd08504">
    <property type="entry name" value="PBP2_OppA"/>
    <property type="match status" value="1"/>
</dbReference>
<evidence type="ECO:0000256" key="1">
    <source>
        <dbReference type="ARBA" id="ARBA00004193"/>
    </source>
</evidence>
<dbReference type="GO" id="GO:0015833">
    <property type="term" value="P:peptide transport"/>
    <property type="evidence" value="ECO:0007669"/>
    <property type="project" value="UniProtKB-KW"/>
</dbReference>
<dbReference type="GO" id="GO:0030288">
    <property type="term" value="C:outer membrane-bounded periplasmic space"/>
    <property type="evidence" value="ECO:0007669"/>
    <property type="project" value="UniProtKB-ARBA"/>
</dbReference>
<dbReference type="InterPro" id="IPR039424">
    <property type="entry name" value="SBP_5"/>
</dbReference>
<comment type="similarity">
    <text evidence="2">Belongs to the bacterial solute-binding protein 5 family.</text>
</comment>
<dbReference type="PATRIC" id="fig|1348973.3.peg.2300"/>
<dbReference type="PANTHER" id="PTHR30290">
    <property type="entry name" value="PERIPLASMIC BINDING COMPONENT OF ABC TRANSPORTER"/>
    <property type="match status" value="1"/>
</dbReference>
<dbReference type="FunFam" id="3.90.76.10:FF:000001">
    <property type="entry name" value="Oligopeptide ABC transporter substrate-binding protein"/>
    <property type="match status" value="1"/>
</dbReference>
<accession>A0A072NLJ4</accession>
<dbReference type="GO" id="GO:1904680">
    <property type="term" value="F:peptide transmembrane transporter activity"/>
    <property type="evidence" value="ECO:0007669"/>
    <property type="project" value="TreeGrafter"/>
</dbReference>
<dbReference type="PROSITE" id="PS51257">
    <property type="entry name" value="PROKAR_LIPOPROTEIN"/>
    <property type="match status" value="1"/>
</dbReference>
<evidence type="ECO:0000256" key="6">
    <source>
        <dbReference type="ARBA" id="ARBA00023139"/>
    </source>
</evidence>
<dbReference type="FunFam" id="3.10.105.10:FF:000001">
    <property type="entry name" value="Oligopeptide ABC transporter, oligopeptide-binding protein"/>
    <property type="match status" value="1"/>
</dbReference>
<dbReference type="OrthoDB" id="9801912at2"/>
<dbReference type="EMBL" id="JJRY01000008">
    <property type="protein sequence ID" value="KEF38341.1"/>
    <property type="molecule type" value="Genomic_DNA"/>
</dbReference>
<feature type="domain" description="Solute-binding protein family 5" evidence="8">
    <location>
        <begin position="79"/>
        <end position="458"/>
    </location>
</feature>
<dbReference type="GO" id="GO:0043190">
    <property type="term" value="C:ATP-binding cassette (ABC) transporter complex"/>
    <property type="evidence" value="ECO:0007669"/>
    <property type="project" value="InterPro"/>
</dbReference>
<gene>
    <name evidence="9" type="ORF">M670_02383</name>
</gene>
<dbReference type="PANTHER" id="PTHR30290:SF10">
    <property type="entry name" value="PERIPLASMIC OLIGOPEPTIDE-BINDING PROTEIN-RELATED"/>
    <property type="match status" value="1"/>
</dbReference>
<evidence type="ECO:0000256" key="4">
    <source>
        <dbReference type="ARBA" id="ARBA00022729"/>
    </source>
</evidence>
<keyword evidence="5" id="KW-0653">Protein transport</keyword>
<name>A0A072NLJ4_SCHAZ</name>
<evidence type="ECO:0000256" key="5">
    <source>
        <dbReference type="ARBA" id="ARBA00022856"/>
    </source>
</evidence>
<dbReference type="SUPFAM" id="SSF53850">
    <property type="entry name" value="Periplasmic binding protein-like II"/>
    <property type="match status" value="1"/>
</dbReference>
<organism evidence="9 10">
    <name type="scientific">Schinkia azotoformans MEV2011</name>
    <dbReference type="NCBI Taxonomy" id="1348973"/>
    <lineage>
        <taxon>Bacteria</taxon>
        <taxon>Bacillati</taxon>
        <taxon>Bacillota</taxon>
        <taxon>Bacilli</taxon>
        <taxon>Bacillales</taxon>
        <taxon>Bacillaceae</taxon>
        <taxon>Calidifontibacillus/Schinkia group</taxon>
        <taxon>Schinkia</taxon>
    </lineage>
</organism>
<comment type="caution">
    <text evidence="9">The sequence shown here is derived from an EMBL/GenBank/DDBJ whole genome shotgun (WGS) entry which is preliminary data.</text>
</comment>
<keyword evidence="4" id="KW-0732">Signal</keyword>
<keyword evidence="7" id="KW-0449">Lipoprotein</keyword>
<evidence type="ECO:0000256" key="3">
    <source>
        <dbReference type="ARBA" id="ARBA00022448"/>
    </source>
</evidence>
<dbReference type="Pfam" id="PF00496">
    <property type="entry name" value="SBP_bac_5"/>
    <property type="match status" value="1"/>
</dbReference>
<dbReference type="Proteomes" id="UP000027936">
    <property type="component" value="Unassembled WGS sequence"/>
</dbReference>
<evidence type="ECO:0000259" key="8">
    <source>
        <dbReference type="Pfam" id="PF00496"/>
    </source>
</evidence>
<dbReference type="RefSeq" id="WP_035195736.1">
    <property type="nucleotide sequence ID" value="NZ_JJRY01000008.1"/>
</dbReference>
<dbReference type="Gene3D" id="3.40.190.10">
    <property type="entry name" value="Periplasmic binding protein-like II"/>
    <property type="match status" value="1"/>
</dbReference>
<proteinExistence type="inferred from homology"/>
<dbReference type="AlphaFoldDB" id="A0A072NLJ4"/>
<keyword evidence="5" id="KW-0571">Peptide transport</keyword>
<comment type="subcellular location">
    <subcellularLocation>
        <location evidence="1">Cell membrane</location>
        <topology evidence="1">Lipid-anchor</topology>
    </subcellularLocation>
</comment>
<dbReference type="InterPro" id="IPR030678">
    <property type="entry name" value="Peptide/Ni-bd"/>
</dbReference>
<dbReference type="PIRSF" id="PIRSF002741">
    <property type="entry name" value="MppA"/>
    <property type="match status" value="1"/>
</dbReference>
<protein>
    <submittedName>
        <fullName evidence="9">ABC-type oligopeptide transport system, periplasmic component</fullName>
    </submittedName>
</protein>
<evidence type="ECO:0000313" key="9">
    <source>
        <dbReference type="EMBL" id="KEF38341.1"/>
    </source>
</evidence>